<protein>
    <recommendedName>
        <fullName evidence="3">MarR family transcriptional regulator</fullName>
    </recommendedName>
</protein>
<organism evidence="1 2">
    <name type="scientific">Novosphingobium album</name>
    <name type="common">ex Liu et al. 2023</name>
    <dbReference type="NCBI Taxonomy" id="3031130"/>
    <lineage>
        <taxon>Bacteria</taxon>
        <taxon>Pseudomonadati</taxon>
        <taxon>Pseudomonadota</taxon>
        <taxon>Alphaproteobacteria</taxon>
        <taxon>Sphingomonadales</taxon>
        <taxon>Sphingomonadaceae</taxon>
        <taxon>Novosphingobium</taxon>
    </lineage>
</organism>
<comment type="caution">
    <text evidence="1">The sequence shown here is derived from an EMBL/GenBank/DDBJ whole genome shotgun (WGS) entry which is preliminary data.</text>
</comment>
<accession>A0ABT5WT44</accession>
<evidence type="ECO:0000313" key="2">
    <source>
        <dbReference type="Proteomes" id="UP001216253"/>
    </source>
</evidence>
<proteinExistence type="predicted"/>
<sequence>MDTRSATGDAQIDWLARRFARDRRARYAFFRESDIFGEPMWDMLLELFIAARDGREVSVTSACIATRRPHAEALACLDRLIGHALVRRDTDIANPAHDVVALTGRGVSTMADYFGSLLPDYPRRAA</sequence>
<dbReference type="RefSeq" id="WP_275229207.1">
    <property type="nucleotide sequence ID" value="NZ_JARESE010000050.1"/>
</dbReference>
<keyword evidence="2" id="KW-1185">Reference proteome</keyword>
<dbReference type="EMBL" id="JARESE010000050">
    <property type="protein sequence ID" value="MDE8653099.1"/>
    <property type="molecule type" value="Genomic_DNA"/>
</dbReference>
<dbReference type="Proteomes" id="UP001216253">
    <property type="component" value="Unassembled WGS sequence"/>
</dbReference>
<evidence type="ECO:0000313" key="1">
    <source>
        <dbReference type="EMBL" id="MDE8653099.1"/>
    </source>
</evidence>
<dbReference type="InterPro" id="IPR036388">
    <property type="entry name" value="WH-like_DNA-bd_sf"/>
</dbReference>
<dbReference type="Gene3D" id="1.10.10.10">
    <property type="entry name" value="Winged helix-like DNA-binding domain superfamily/Winged helix DNA-binding domain"/>
    <property type="match status" value="1"/>
</dbReference>
<reference evidence="1 2" key="1">
    <citation type="submission" date="2023-03" db="EMBL/GenBank/DDBJ databases">
        <title>NovoSphingobium album sp. nov. isolated from polycyclic aromatic hydrocarbons- and heavy-metal polluted soil.</title>
        <authorList>
            <person name="Liu Z."/>
            <person name="Wang K."/>
        </authorList>
    </citation>
    <scope>NUCLEOTIDE SEQUENCE [LARGE SCALE GENOMIC DNA]</scope>
    <source>
        <strain evidence="1 2">H3SJ31-1</strain>
    </source>
</reference>
<name>A0ABT5WT44_9SPHN</name>
<gene>
    <name evidence="1" type="ORF">PYV00_15435</name>
</gene>
<evidence type="ECO:0008006" key="3">
    <source>
        <dbReference type="Google" id="ProtNLM"/>
    </source>
</evidence>